<dbReference type="InterPro" id="IPR011009">
    <property type="entry name" value="Kinase-like_dom_sf"/>
</dbReference>
<keyword evidence="4" id="KW-1185">Reference proteome</keyword>
<feature type="region of interest" description="Disordered" evidence="1">
    <location>
        <begin position="1"/>
        <end position="23"/>
    </location>
</feature>
<evidence type="ECO:0000256" key="1">
    <source>
        <dbReference type="SAM" id="MobiDB-lite"/>
    </source>
</evidence>
<accession>A0AAW0WTV4</accession>
<proteinExistence type="predicted"/>
<dbReference type="InterPro" id="IPR004119">
    <property type="entry name" value="EcKL"/>
</dbReference>
<name>A0AAW0WTV4_CHEQU</name>
<dbReference type="Gene3D" id="3.90.1200.10">
    <property type="match status" value="1"/>
</dbReference>
<sequence>MCDKQAEKAVNGRQAENTVNGRQAEEAVDVKQVKEVTEAPQKTYRNLITESHVKQALKAQQGSSAQLLSWTVTDFTNKGDNYACVVTSVDVCYHKEGNDRKTSFVVKCNPCRALSIFNEFSTAVFQKEAGYYLELLPLFNAQLSRGGCEPIRAPHCYFAHLTEQEEVIFLGDLRPEGFKMFDRMKGMDKAHAVLVLKELGKLHAASILCQKETSVVLEEKYTYIKKDFQSIIGDVDFKKMLTSEVENSAEIAERIGGYKKVVDWLKDFAPSSSDVFLEQIKKSPPFDVLCHGDCWNNNILFKYDETGVPVDVRLLDFQISRKASPATDLNYFMYTSFNGPERKDNLETFLNVYYESLREVLEAGGTKAEKTSQELREEYHKKNLFGLIMGMMVVPIVVTQAGEVMDLDDITDGDYETLVKEHRERMLKQLDSNPLLRPRLLSIFDEMLEYGVIS</sequence>
<dbReference type="AlphaFoldDB" id="A0AAW0WTV4"/>
<gene>
    <name evidence="3" type="ORF">OTU49_017443</name>
</gene>
<dbReference type="Proteomes" id="UP001445076">
    <property type="component" value="Unassembled WGS sequence"/>
</dbReference>
<protein>
    <recommendedName>
        <fullName evidence="2">CHK kinase-like domain-containing protein</fullName>
    </recommendedName>
</protein>
<feature type="domain" description="CHK kinase-like" evidence="2">
    <location>
        <begin position="168"/>
        <end position="363"/>
    </location>
</feature>
<organism evidence="3 4">
    <name type="scientific">Cherax quadricarinatus</name>
    <name type="common">Australian red claw crayfish</name>
    <dbReference type="NCBI Taxonomy" id="27406"/>
    <lineage>
        <taxon>Eukaryota</taxon>
        <taxon>Metazoa</taxon>
        <taxon>Ecdysozoa</taxon>
        <taxon>Arthropoda</taxon>
        <taxon>Crustacea</taxon>
        <taxon>Multicrustacea</taxon>
        <taxon>Malacostraca</taxon>
        <taxon>Eumalacostraca</taxon>
        <taxon>Eucarida</taxon>
        <taxon>Decapoda</taxon>
        <taxon>Pleocyemata</taxon>
        <taxon>Astacidea</taxon>
        <taxon>Parastacoidea</taxon>
        <taxon>Parastacidae</taxon>
        <taxon>Cherax</taxon>
    </lineage>
</organism>
<dbReference type="Pfam" id="PF02958">
    <property type="entry name" value="EcKL"/>
    <property type="match status" value="1"/>
</dbReference>
<dbReference type="SMART" id="SM00587">
    <property type="entry name" value="CHK"/>
    <property type="match status" value="1"/>
</dbReference>
<dbReference type="PANTHER" id="PTHR11012">
    <property type="entry name" value="PROTEIN KINASE-LIKE DOMAIN-CONTAINING"/>
    <property type="match status" value="1"/>
</dbReference>
<dbReference type="InterPro" id="IPR015897">
    <property type="entry name" value="CHK_kinase-like"/>
</dbReference>
<evidence type="ECO:0000259" key="2">
    <source>
        <dbReference type="SMART" id="SM00587"/>
    </source>
</evidence>
<dbReference type="PANTHER" id="PTHR11012:SF30">
    <property type="entry name" value="PROTEIN KINASE-LIKE DOMAIN-CONTAINING"/>
    <property type="match status" value="1"/>
</dbReference>
<dbReference type="SUPFAM" id="SSF56112">
    <property type="entry name" value="Protein kinase-like (PK-like)"/>
    <property type="match status" value="1"/>
</dbReference>
<evidence type="ECO:0000313" key="4">
    <source>
        <dbReference type="Proteomes" id="UP001445076"/>
    </source>
</evidence>
<evidence type="ECO:0000313" key="3">
    <source>
        <dbReference type="EMBL" id="KAK8735067.1"/>
    </source>
</evidence>
<reference evidence="3 4" key="1">
    <citation type="journal article" date="2024" name="BMC Genomics">
        <title>Genome assembly of redclaw crayfish (Cherax quadricarinatus) provides insights into its immune adaptation and hypoxia tolerance.</title>
        <authorList>
            <person name="Liu Z."/>
            <person name="Zheng J."/>
            <person name="Li H."/>
            <person name="Fang K."/>
            <person name="Wang S."/>
            <person name="He J."/>
            <person name="Zhou D."/>
            <person name="Weng S."/>
            <person name="Chi M."/>
            <person name="Gu Z."/>
            <person name="He J."/>
            <person name="Li F."/>
            <person name="Wang M."/>
        </authorList>
    </citation>
    <scope>NUCLEOTIDE SEQUENCE [LARGE SCALE GENOMIC DNA]</scope>
    <source>
        <strain evidence="3">ZL_2023a</strain>
    </source>
</reference>
<dbReference type="EMBL" id="JARKIK010000049">
    <property type="protein sequence ID" value="KAK8735067.1"/>
    <property type="molecule type" value="Genomic_DNA"/>
</dbReference>
<comment type="caution">
    <text evidence="3">The sequence shown here is derived from an EMBL/GenBank/DDBJ whole genome shotgun (WGS) entry which is preliminary data.</text>
</comment>